<reference evidence="3" key="1">
    <citation type="journal article" date="2021" name="Nat. Commun.">
        <title>Genetic determinants of endophytism in the Arabidopsis root mycobiome.</title>
        <authorList>
            <person name="Mesny F."/>
            <person name="Miyauchi S."/>
            <person name="Thiergart T."/>
            <person name="Pickel B."/>
            <person name="Atanasova L."/>
            <person name="Karlsson M."/>
            <person name="Huettel B."/>
            <person name="Barry K.W."/>
            <person name="Haridas S."/>
            <person name="Chen C."/>
            <person name="Bauer D."/>
            <person name="Andreopoulos W."/>
            <person name="Pangilinan J."/>
            <person name="LaButti K."/>
            <person name="Riley R."/>
            <person name="Lipzen A."/>
            <person name="Clum A."/>
            <person name="Drula E."/>
            <person name="Henrissat B."/>
            <person name="Kohler A."/>
            <person name="Grigoriev I.V."/>
            <person name="Martin F.M."/>
            <person name="Hacquard S."/>
        </authorList>
    </citation>
    <scope>NUCLEOTIDE SEQUENCE</scope>
    <source>
        <strain evidence="3">MPI-CAGE-AT-0016</strain>
    </source>
</reference>
<dbReference type="OrthoDB" id="10254604at2759"/>
<dbReference type="EMBL" id="JAGPXD010000003">
    <property type="protein sequence ID" value="KAH7361820.1"/>
    <property type="molecule type" value="Genomic_DNA"/>
</dbReference>
<dbReference type="PANTHER" id="PTHR15020">
    <property type="entry name" value="FLAVIN REDUCTASE-RELATED"/>
    <property type="match status" value="1"/>
</dbReference>
<accession>A0A8K0TE21</accession>
<comment type="similarity">
    <text evidence="1">Belongs to the avfA family.</text>
</comment>
<dbReference type="Pfam" id="PF13460">
    <property type="entry name" value="NAD_binding_10"/>
    <property type="match status" value="1"/>
</dbReference>
<dbReference type="PANTHER" id="PTHR15020:SF50">
    <property type="entry name" value="UPF0659 PROTEIN YMR090W"/>
    <property type="match status" value="1"/>
</dbReference>
<proteinExistence type="inferred from homology"/>
<dbReference type="Gene3D" id="3.40.50.720">
    <property type="entry name" value="NAD(P)-binding Rossmann-like Domain"/>
    <property type="match status" value="1"/>
</dbReference>
<feature type="domain" description="NAD(P)-binding" evidence="2">
    <location>
        <begin position="16"/>
        <end position="218"/>
    </location>
</feature>
<dbReference type="Proteomes" id="UP000813385">
    <property type="component" value="Unassembled WGS sequence"/>
</dbReference>
<dbReference type="InterPro" id="IPR036291">
    <property type="entry name" value="NAD(P)-bd_dom_sf"/>
</dbReference>
<keyword evidence="4" id="KW-1185">Reference proteome</keyword>
<comment type="caution">
    <text evidence="3">The sequence shown here is derived from an EMBL/GenBank/DDBJ whole genome shotgun (WGS) entry which is preliminary data.</text>
</comment>
<name>A0A8K0TE21_9PEZI</name>
<evidence type="ECO:0000259" key="2">
    <source>
        <dbReference type="Pfam" id="PF13460"/>
    </source>
</evidence>
<protein>
    <submittedName>
        <fullName evidence="3">NAD-dependent epimerase/dehydratase</fullName>
    </submittedName>
</protein>
<sequence length="257" mass="27680">MGDAGMFSHSVALIVGGNGKTARHLTGLLTAAHTKVYSIIRNEAQIPDLEALGAHPIVQDLVSGTVDDFRSIIERVRPTTVFWAASNPRSPFEVDRDGAIKLLDALAAADVPSKRYVAISAADIRDRERPVPDWYSDADARLSDRMWGIIGPALRAKFEADRDLVTRNKTRGLRYTIVRPGGLVETPPVGRARAGKVGLVGMISREDLAAALFAVAENGETVGLAFDLLGAGDGDEPLRDAVAGVAERREDTFEGYY</sequence>
<evidence type="ECO:0000313" key="4">
    <source>
        <dbReference type="Proteomes" id="UP000813385"/>
    </source>
</evidence>
<gene>
    <name evidence="3" type="ORF">B0T11DRAFT_279666</name>
</gene>
<dbReference type="InterPro" id="IPR016040">
    <property type="entry name" value="NAD(P)-bd_dom"/>
</dbReference>
<dbReference type="AlphaFoldDB" id="A0A8K0TE21"/>
<organism evidence="3 4">
    <name type="scientific">Plectosphaerella cucumerina</name>
    <dbReference type="NCBI Taxonomy" id="40658"/>
    <lineage>
        <taxon>Eukaryota</taxon>
        <taxon>Fungi</taxon>
        <taxon>Dikarya</taxon>
        <taxon>Ascomycota</taxon>
        <taxon>Pezizomycotina</taxon>
        <taxon>Sordariomycetes</taxon>
        <taxon>Hypocreomycetidae</taxon>
        <taxon>Glomerellales</taxon>
        <taxon>Plectosphaerellaceae</taxon>
        <taxon>Plectosphaerella</taxon>
    </lineage>
</organism>
<dbReference type="SUPFAM" id="SSF51735">
    <property type="entry name" value="NAD(P)-binding Rossmann-fold domains"/>
    <property type="match status" value="1"/>
</dbReference>
<evidence type="ECO:0000313" key="3">
    <source>
        <dbReference type="EMBL" id="KAH7361820.1"/>
    </source>
</evidence>
<evidence type="ECO:0000256" key="1">
    <source>
        <dbReference type="ARBA" id="ARBA00038376"/>
    </source>
</evidence>